<evidence type="ECO:0000256" key="1">
    <source>
        <dbReference type="ARBA" id="ARBA00008694"/>
    </source>
</evidence>
<accession>A0A2S1QUW2</accession>
<dbReference type="SUPFAM" id="SSF55729">
    <property type="entry name" value="Acyl-CoA N-acyltransferases (Nat)"/>
    <property type="match status" value="1"/>
</dbReference>
<dbReference type="InterPro" id="IPR016181">
    <property type="entry name" value="Acyl_CoA_acyltransferase"/>
</dbReference>
<dbReference type="PANTHER" id="PTHR10545">
    <property type="entry name" value="DIAMINE N-ACETYLTRANSFERASE"/>
    <property type="match status" value="1"/>
</dbReference>
<feature type="domain" description="N-acetyltransferase" evidence="4">
    <location>
        <begin position="1"/>
        <end position="150"/>
    </location>
</feature>
<keyword evidence="3" id="KW-0012">Acyltransferase</keyword>
<evidence type="ECO:0000256" key="2">
    <source>
        <dbReference type="ARBA" id="ARBA00022679"/>
    </source>
</evidence>
<proteinExistence type="inferred from homology"/>
<evidence type="ECO:0000256" key="3">
    <source>
        <dbReference type="ARBA" id="ARBA00023315"/>
    </source>
</evidence>
<gene>
    <name evidence="5" type="ORF">HYN59_03065</name>
</gene>
<keyword evidence="2 5" id="KW-0808">Transferase</keyword>
<keyword evidence="6" id="KW-1185">Reference proteome</keyword>
<dbReference type="PROSITE" id="PS51186">
    <property type="entry name" value="GNAT"/>
    <property type="match status" value="1"/>
</dbReference>
<dbReference type="KEGG" id="falb:HYN59_03065"/>
<dbReference type="InterPro" id="IPR051016">
    <property type="entry name" value="Diverse_Substrate_AcTransf"/>
</dbReference>
<dbReference type="GO" id="GO:0008080">
    <property type="term" value="F:N-acetyltransferase activity"/>
    <property type="evidence" value="ECO:0007669"/>
    <property type="project" value="UniProtKB-ARBA"/>
</dbReference>
<dbReference type="EMBL" id="CP029186">
    <property type="protein sequence ID" value="AWH84153.1"/>
    <property type="molecule type" value="Genomic_DNA"/>
</dbReference>
<organism evidence="5 6">
    <name type="scientific">Flavobacterium album</name>
    <dbReference type="NCBI Taxonomy" id="2175091"/>
    <lineage>
        <taxon>Bacteria</taxon>
        <taxon>Pseudomonadati</taxon>
        <taxon>Bacteroidota</taxon>
        <taxon>Flavobacteriia</taxon>
        <taxon>Flavobacteriales</taxon>
        <taxon>Flavobacteriaceae</taxon>
        <taxon>Flavobacterium</taxon>
    </lineage>
</organism>
<protein>
    <submittedName>
        <fullName evidence="5">GNAT family N-acetyltransferase</fullName>
    </submittedName>
</protein>
<name>A0A2S1QUW2_9FLAO</name>
<dbReference type="PANTHER" id="PTHR10545:SF29">
    <property type="entry name" value="GH14572P-RELATED"/>
    <property type="match status" value="1"/>
</dbReference>
<dbReference type="FunFam" id="3.40.630.30:FF:000064">
    <property type="entry name" value="GNAT family acetyltransferase"/>
    <property type="match status" value="1"/>
</dbReference>
<comment type="similarity">
    <text evidence="1">Belongs to the acetyltransferase family.</text>
</comment>
<dbReference type="CDD" id="cd04301">
    <property type="entry name" value="NAT_SF"/>
    <property type="match status" value="1"/>
</dbReference>
<dbReference type="Pfam" id="PF00583">
    <property type="entry name" value="Acetyltransf_1"/>
    <property type="match status" value="1"/>
</dbReference>
<dbReference type="Gene3D" id="3.40.630.30">
    <property type="match status" value="1"/>
</dbReference>
<reference evidence="5 6" key="1">
    <citation type="submission" date="2018-04" db="EMBL/GenBank/DDBJ databases">
        <title>Genome sequencing of Flavobacterium sp. HYN0059.</title>
        <authorList>
            <person name="Yi H."/>
            <person name="Baek C."/>
        </authorList>
    </citation>
    <scope>NUCLEOTIDE SEQUENCE [LARGE SCALE GENOMIC DNA]</scope>
    <source>
        <strain evidence="5 6">HYN0059</strain>
    </source>
</reference>
<sequence length="163" mass="18450">MVIREGKKEDMPAVLGLIKELAAFEKEPDAVVVTVDELVRDGFGSNPLFHTFVAEADGEVIAMALFYYRYSTWKGRTIHLEDLIVKENKRGTGAGSALYKEVIKFAKADGVRRVEWVVLNWNTHAIQFYERSGAAILQDWLTVQMNEEGITKFTLDIKALKKI</sequence>
<dbReference type="AlphaFoldDB" id="A0A2S1QUW2"/>
<evidence type="ECO:0000313" key="5">
    <source>
        <dbReference type="EMBL" id="AWH84153.1"/>
    </source>
</evidence>
<dbReference type="Proteomes" id="UP000244929">
    <property type="component" value="Chromosome"/>
</dbReference>
<evidence type="ECO:0000259" key="4">
    <source>
        <dbReference type="PROSITE" id="PS51186"/>
    </source>
</evidence>
<dbReference type="OrthoDB" id="9805924at2"/>
<dbReference type="InterPro" id="IPR000182">
    <property type="entry name" value="GNAT_dom"/>
</dbReference>
<evidence type="ECO:0000313" key="6">
    <source>
        <dbReference type="Proteomes" id="UP000244929"/>
    </source>
</evidence>
<dbReference type="RefSeq" id="WP_108776863.1">
    <property type="nucleotide sequence ID" value="NZ_CP029186.1"/>
</dbReference>